<sequence>MKKILEKGGLVIGITIFCLVVLLMIWQLKPKSTEILVSQNVGTLQKASAAINIPTAVQMSLNPKPVAQLPTLAPSLRGTEVDCSLAIDQEKQLILTTGIRNCFDYFLSSLGEKTESQLVADIDLYLNTVLPPTASPYALQLLDKYMAYRHASQQQSLKFTKIEKITPEVLEGILYRVKNLRQQFFTPPEEEAFFGNEDAYTQYTIAEMKINADSSLSAAQKAEQIADLIARQPPELAKSMKSLMQYAEIQKLTKQIQAQGGSPEELRKMRVNLVGEAAADRLAVLDANNAIWQKQVNSYLAAREQINVSVADPQARQREIDSLRASMFNTPEQQLRVQTYEQISLKRN</sequence>
<dbReference type="GO" id="GO:0006457">
    <property type="term" value="P:protein folding"/>
    <property type="evidence" value="ECO:0007669"/>
    <property type="project" value="UniProtKB-UniRule"/>
</dbReference>
<dbReference type="Pfam" id="PF03280">
    <property type="entry name" value="Lipase_chap"/>
    <property type="match status" value="1"/>
</dbReference>
<dbReference type="GO" id="GO:0051082">
    <property type="term" value="F:unfolded protein binding"/>
    <property type="evidence" value="ECO:0007669"/>
    <property type="project" value="UniProtKB-UniRule"/>
</dbReference>
<dbReference type="Proteomes" id="UP000192132">
    <property type="component" value="Unassembled WGS sequence"/>
</dbReference>
<evidence type="ECO:0000256" key="13">
    <source>
        <dbReference type="ARBA" id="ARBA00030948"/>
    </source>
</evidence>
<dbReference type="SUPFAM" id="SSF158855">
    <property type="entry name" value="Lipase chaperone-like"/>
    <property type="match status" value="1"/>
</dbReference>
<evidence type="ECO:0000256" key="7">
    <source>
        <dbReference type="ARBA" id="ARBA00022692"/>
    </source>
</evidence>
<comment type="subcellular location">
    <subcellularLocation>
        <location evidence="2">Cell inner membrane</location>
        <topology evidence="2">Single-pass membrane protein</topology>
        <orientation evidence="2">Periplasmic side</orientation>
    </subcellularLocation>
</comment>
<dbReference type="AlphaFoldDB" id="A0A1S8CW13"/>
<proteinExistence type="inferred from homology"/>
<evidence type="ECO:0000313" key="18">
    <source>
        <dbReference type="Proteomes" id="UP000192132"/>
    </source>
</evidence>
<protein>
    <recommendedName>
        <fullName evidence="4 16">Lipase chaperone</fullName>
    </recommendedName>
    <alternativeName>
        <fullName evidence="16">Lipase activator protein</fullName>
    </alternativeName>
    <alternativeName>
        <fullName evidence="15 16">Lipase foldase</fullName>
    </alternativeName>
    <alternativeName>
        <fullName evidence="13 16">Lipase helper protein</fullName>
    </alternativeName>
    <alternativeName>
        <fullName evidence="14 16">Lipase modulator</fullName>
    </alternativeName>
</protein>
<evidence type="ECO:0000256" key="11">
    <source>
        <dbReference type="ARBA" id="ARBA00023136"/>
    </source>
</evidence>
<keyword evidence="8 16" id="KW-0442">Lipid degradation</keyword>
<accession>A0A1S8CW13</accession>
<dbReference type="GO" id="GO:0005886">
    <property type="term" value="C:plasma membrane"/>
    <property type="evidence" value="ECO:0007669"/>
    <property type="project" value="UniProtKB-SubCell"/>
</dbReference>
<evidence type="ECO:0000256" key="1">
    <source>
        <dbReference type="ARBA" id="ARBA00003280"/>
    </source>
</evidence>
<keyword evidence="12 16" id="KW-0143">Chaperone</keyword>
<evidence type="ECO:0000256" key="9">
    <source>
        <dbReference type="ARBA" id="ARBA00022989"/>
    </source>
</evidence>
<evidence type="ECO:0000256" key="3">
    <source>
        <dbReference type="ARBA" id="ARBA00010358"/>
    </source>
</evidence>
<evidence type="ECO:0000256" key="14">
    <source>
        <dbReference type="ARBA" id="ARBA00031542"/>
    </source>
</evidence>
<evidence type="ECO:0000313" key="17">
    <source>
        <dbReference type="EMBL" id="ONG41498.1"/>
    </source>
</evidence>
<name>A0A1S8CW13_9GAMM</name>
<keyword evidence="7 16" id="KW-0812">Transmembrane</keyword>
<keyword evidence="6 16" id="KW-0997">Cell inner membrane</keyword>
<dbReference type="STRING" id="1907941.BKE30_03385"/>
<comment type="similarity">
    <text evidence="3 16">Belongs to the lipase chaperone family.</text>
</comment>
<evidence type="ECO:0000256" key="12">
    <source>
        <dbReference type="ARBA" id="ARBA00023186"/>
    </source>
</evidence>
<evidence type="ECO:0000256" key="2">
    <source>
        <dbReference type="ARBA" id="ARBA00004383"/>
    </source>
</evidence>
<evidence type="ECO:0000256" key="6">
    <source>
        <dbReference type="ARBA" id="ARBA00022519"/>
    </source>
</evidence>
<keyword evidence="11 16" id="KW-0472">Membrane</keyword>
<evidence type="ECO:0000256" key="15">
    <source>
        <dbReference type="ARBA" id="ARBA00033028"/>
    </source>
</evidence>
<dbReference type="RefSeq" id="WP_076877256.1">
    <property type="nucleotide sequence ID" value="NZ_MLCN01000008.1"/>
</dbReference>
<gene>
    <name evidence="16" type="primary">lifO</name>
    <name evidence="17" type="ORF">BKE30_03385</name>
</gene>
<organism evidence="17 18">
    <name type="scientific">Alkanindiges hydrocarboniclasticus</name>
    <dbReference type="NCBI Taxonomy" id="1907941"/>
    <lineage>
        <taxon>Bacteria</taxon>
        <taxon>Pseudomonadati</taxon>
        <taxon>Pseudomonadota</taxon>
        <taxon>Gammaproteobacteria</taxon>
        <taxon>Moraxellales</taxon>
        <taxon>Moraxellaceae</taxon>
        <taxon>Alkanindiges</taxon>
    </lineage>
</organism>
<comment type="function">
    <text evidence="1 16">May be involved in the folding of the extracellular lipase during its passage through the periplasm.</text>
</comment>
<keyword evidence="9 16" id="KW-1133">Transmembrane helix</keyword>
<feature type="transmembrane region" description="Helical" evidence="16">
    <location>
        <begin position="9"/>
        <end position="28"/>
    </location>
</feature>
<evidence type="ECO:0000256" key="10">
    <source>
        <dbReference type="ARBA" id="ARBA00023098"/>
    </source>
</evidence>
<dbReference type="InterPro" id="IPR004961">
    <property type="entry name" value="Lipase_chaperone"/>
</dbReference>
<dbReference type="EMBL" id="MLCN01000008">
    <property type="protein sequence ID" value="ONG41498.1"/>
    <property type="molecule type" value="Genomic_DNA"/>
</dbReference>
<keyword evidence="5 16" id="KW-1003">Cell membrane</keyword>
<dbReference type="HAMAP" id="MF_00790">
    <property type="entry name" value="Lipase_chap"/>
    <property type="match status" value="1"/>
</dbReference>
<evidence type="ECO:0000256" key="16">
    <source>
        <dbReference type="HAMAP-Rule" id="MF_00790"/>
    </source>
</evidence>
<comment type="caution">
    <text evidence="17">The sequence shown here is derived from an EMBL/GenBank/DDBJ whole genome shotgun (WGS) entry which is preliminary data.</text>
</comment>
<evidence type="ECO:0000256" key="4">
    <source>
        <dbReference type="ARBA" id="ARBA00019692"/>
    </source>
</evidence>
<reference evidence="17 18" key="1">
    <citation type="submission" date="2016-10" db="EMBL/GenBank/DDBJ databases">
        <title>Draft Genome sequence of Alkanindiges sp. strain H1.</title>
        <authorList>
            <person name="Subhash Y."/>
            <person name="Lee S."/>
        </authorList>
    </citation>
    <scope>NUCLEOTIDE SEQUENCE [LARGE SCALE GENOMIC DNA]</scope>
    <source>
        <strain evidence="17 18">H1</strain>
    </source>
</reference>
<evidence type="ECO:0000256" key="8">
    <source>
        <dbReference type="ARBA" id="ARBA00022963"/>
    </source>
</evidence>
<evidence type="ECO:0000256" key="5">
    <source>
        <dbReference type="ARBA" id="ARBA00022475"/>
    </source>
</evidence>
<dbReference type="GO" id="GO:0016042">
    <property type="term" value="P:lipid catabolic process"/>
    <property type="evidence" value="ECO:0007669"/>
    <property type="project" value="UniProtKB-UniRule"/>
</dbReference>
<keyword evidence="10 16" id="KW-0443">Lipid metabolism</keyword>
<keyword evidence="18" id="KW-1185">Reference proteome</keyword>